<organism evidence="1 2">
    <name type="scientific">Frankia nepalensis</name>
    <dbReference type="NCBI Taxonomy" id="1836974"/>
    <lineage>
        <taxon>Bacteria</taxon>
        <taxon>Bacillati</taxon>
        <taxon>Actinomycetota</taxon>
        <taxon>Actinomycetes</taxon>
        <taxon>Frankiales</taxon>
        <taxon>Frankiaceae</taxon>
        <taxon>Frankia</taxon>
    </lineage>
</organism>
<dbReference type="Proteomes" id="UP000604475">
    <property type="component" value="Unassembled WGS sequence"/>
</dbReference>
<sequence>MRLPSTWLPPRFVVKLADVVGLHLARRPLSRRGRARTTSGERKAAAAVVAVDLPAPMRAASPTGAWLA</sequence>
<feature type="non-terminal residue" evidence="1">
    <location>
        <position position="68"/>
    </location>
</feature>
<dbReference type="AlphaFoldDB" id="A0A937RN15"/>
<proteinExistence type="predicted"/>
<dbReference type="RefSeq" id="WP_203031755.1">
    <property type="nucleotide sequence ID" value="NZ_JAEACQ010000196.1"/>
</dbReference>
<evidence type="ECO:0000313" key="2">
    <source>
        <dbReference type="Proteomes" id="UP000604475"/>
    </source>
</evidence>
<gene>
    <name evidence="1" type="ORF">I7412_17240</name>
</gene>
<protein>
    <submittedName>
        <fullName evidence="1">Uncharacterized protein</fullName>
    </submittedName>
</protein>
<evidence type="ECO:0000313" key="1">
    <source>
        <dbReference type="EMBL" id="MBL7628871.1"/>
    </source>
</evidence>
<name>A0A937RN15_9ACTN</name>
<dbReference type="EMBL" id="JAEACQ010000196">
    <property type="protein sequence ID" value="MBL7628871.1"/>
    <property type="molecule type" value="Genomic_DNA"/>
</dbReference>
<reference evidence="1" key="1">
    <citation type="submission" date="2020-12" db="EMBL/GenBank/DDBJ databases">
        <title>Genomic characterization of non-nitrogen-fixing Frankia strains.</title>
        <authorList>
            <person name="Carlos-Shanley C."/>
            <person name="Guerra T."/>
            <person name="Hahn D."/>
        </authorList>
    </citation>
    <scope>NUCLEOTIDE SEQUENCE</scope>
    <source>
        <strain evidence="1">CN6</strain>
    </source>
</reference>
<keyword evidence="2" id="KW-1185">Reference proteome</keyword>
<comment type="caution">
    <text evidence="1">The sequence shown here is derived from an EMBL/GenBank/DDBJ whole genome shotgun (WGS) entry which is preliminary data.</text>
</comment>
<accession>A0A937RN15</accession>